<name>A0A0M4DEB6_STRPR</name>
<dbReference type="Proteomes" id="UP000060513">
    <property type="component" value="Chromosome"/>
</dbReference>
<evidence type="ECO:0000313" key="1">
    <source>
        <dbReference type="EMBL" id="ALC20847.1"/>
    </source>
</evidence>
<dbReference type="EMBL" id="CP011340">
    <property type="protein sequence ID" value="ALC20847.1"/>
    <property type="molecule type" value="Genomic_DNA"/>
</dbReference>
<dbReference type="AlphaFoldDB" id="A0A0M4DEB6"/>
<reference evidence="1 2" key="1">
    <citation type="submission" date="2015-08" db="EMBL/GenBank/DDBJ databases">
        <title>Genome sequence of the pristinamycin over-producing bacterium Streptomyces pristinaespiralis HCCB10218.</title>
        <authorList>
            <person name="Tian J."/>
            <person name="Yang J."/>
            <person name="Li L."/>
            <person name="Ruan L."/>
            <person name="Wei W."/>
            <person name="Zheng G."/>
            <person name="Wei Z."/>
            <person name="Yang S."/>
            <person name="Ge M."/>
            <person name="Jiang W."/>
            <person name="Lu Y."/>
        </authorList>
    </citation>
    <scope>NUCLEOTIDE SEQUENCE [LARGE SCALE GENOMIC DNA]</scope>
    <source>
        <strain evidence="1 2">HCCB 10218</strain>
    </source>
</reference>
<proteinExistence type="predicted"/>
<protein>
    <submittedName>
        <fullName evidence="1">Uncharacterized protein</fullName>
    </submittedName>
</protein>
<organism evidence="1">
    <name type="scientific">Streptomyces pristinaespiralis</name>
    <dbReference type="NCBI Taxonomy" id="38300"/>
    <lineage>
        <taxon>Bacteria</taxon>
        <taxon>Bacillati</taxon>
        <taxon>Actinomycetota</taxon>
        <taxon>Actinomycetes</taxon>
        <taxon>Kitasatosporales</taxon>
        <taxon>Streptomycetaceae</taxon>
        <taxon>Streptomyces</taxon>
    </lineage>
</organism>
<dbReference type="OMA" id="CGHEWHN"/>
<accession>A0A0M4DEB6</accession>
<sequence length="195" mass="22007">MYAHEVVLNELAQGLRPTAEGVEWFEGLAEEDQRKVLHALVLFCGQARACEDDVPESIARSGIRPTHTPAVMLTKWRFGMEALPAYELTKSFRLLIALFSIADARRRMLHCADGCGHEWHNLSYLRQDAIFLALGLAGDLGERHHGRRDSCDSTLRRDQPTCLNPHHDQRLMRLRMARMASASSTGSVKRLTISM</sequence>
<gene>
    <name evidence="1" type="ORF">SPRI_2541</name>
</gene>
<dbReference type="KEGG" id="spri:SPRI_2541"/>
<evidence type="ECO:0000313" key="2">
    <source>
        <dbReference type="Proteomes" id="UP000060513"/>
    </source>
</evidence>
<dbReference type="InterPro" id="IPR046002">
    <property type="entry name" value="DUF5958"/>
</dbReference>
<dbReference type="Pfam" id="PF19383">
    <property type="entry name" value="DUF5958"/>
    <property type="match status" value="1"/>
</dbReference>